<feature type="region of interest" description="Disordered" evidence="1">
    <location>
        <begin position="1"/>
        <end position="75"/>
    </location>
</feature>
<dbReference type="Pfam" id="PF17921">
    <property type="entry name" value="Integrase_H2C2"/>
    <property type="match status" value="1"/>
</dbReference>
<feature type="compositionally biased region" description="Polar residues" evidence="1">
    <location>
        <begin position="41"/>
        <end position="51"/>
    </location>
</feature>
<sequence length="281" mass="32073">MHHDSNGDDQQGAKSARKRVRFADETSAQSVDDIPLRGRSNDTPSGTSNIENQKERRVTGSTPASPSADNVDPLEIQKERRRMIATADRFVLSEDNVLYHLRTRFLRGDHLLEEPTLRLVVLTTVIQEVLQNCHDSLESDHPGIARTFYQAKVDYYWIGLYADVVRHWAFTGSVIGKAMANTTALWVAQVFEECVYQRFGAQSLIRHDRDPRFMSESMSSATLSYRPQANGQQELSVKTVMQSVRVYGEDPLQQDWDDIVVKLINNWIDATRKETPFYLIP</sequence>
<keyword evidence="4" id="KW-1185">Reference proteome</keyword>
<gene>
    <name evidence="3" type="ORF">PHMEG_00020527</name>
</gene>
<reference evidence="4" key="1">
    <citation type="submission" date="2017-03" db="EMBL/GenBank/DDBJ databases">
        <title>Phytopthora megakarya and P. palmivora, two closely related causual agents of cacao black pod achieved similar genome size and gene model numbers by different mechanisms.</title>
        <authorList>
            <person name="Ali S."/>
            <person name="Shao J."/>
            <person name="Larry D.J."/>
            <person name="Kronmiller B."/>
            <person name="Shen D."/>
            <person name="Strem M.D."/>
            <person name="Melnick R.L."/>
            <person name="Guiltinan M.J."/>
            <person name="Tyler B.M."/>
            <person name="Meinhardt L.W."/>
            <person name="Bailey B.A."/>
        </authorList>
    </citation>
    <scope>NUCLEOTIDE SEQUENCE [LARGE SCALE GENOMIC DNA]</scope>
    <source>
        <strain evidence="4">zdho120</strain>
    </source>
</reference>
<evidence type="ECO:0000256" key="1">
    <source>
        <dbReference type="SAM" id="MobiDB-lite"/>
    </source>
</evidence>
<evidence type="ECO:0000313" key="3">
    <source>
        <dbReference type="EMBL" id="OWZ07126.1"/>
    </source>
</evidence>
<dbReference type="SUPFAM" id="SSF53098">
    <property type="entry name" value="Ribonuclease H-like"/>
    <property type="match status" value="1"/>
</dbReference>
<keyword evidence="3" id="KW-0808">Transferase</keyword>
<dbReference type="InterPro" id="IPR041588">
    <property type="entry name" value="Integrase_H2C2"/>
</dbReference>
<proteinExistence type="predicted"/>
<dbReference type="Gene3D" id="1.10.340.70">
    <property type="match status" value="1"/>
</dbReference>
<dbReference type="AlphaFoldDB" id="A0A225VNP3"/>
<evidence type="ECO:0000313" key="4">
    <source>
        <dbReference type="Proteomes" id="UP000198211"/>
    </source>
</evidence>
<dbReference type="Gene3D" id="3.30.420.10">
    <property type="entry name" value="Ribonuclease H-like superfamily/Ribonuclease H"/>
    <property type="match status" value="1"/>
</dbReference>
<accession>A0A225VNP3</accession>
<dbReference type="EMBL" id="NBNE01003665">
    <property type="protein sequence ID" value="OWZ07126.1"/>
    <property type="molecule type" value="Genomic_DNA"/>
</dbReference>
<dbReference type="PANTHER" id="PTHR37984">
    <property type="entry name" value="PROTEIN CBG26694"/>
    <property type="match status" value="1"/>
</dbReference>
<dbReference type="InterPro" id="IPR036397">
    <property type="entry name" value="RNaseH_sf"/>
</dbReference>
<feature type="domain" description="Integrase zinc-binding" evidence="2">
    <location>
        <begin position="125"/>
        <end position="166"/>
    </location>
</feature>
<dbReference type="GO" id="GO:0003964">
    <property type="term" value="F:RNA-directed DNA polymerase activity"/>
    <property type="evidence" value="ECO:0007669"/>
    <property type="project" value="UniProtKB-KW"/>
</dbReference>
<keyword evidence="3" id="KW-0695">RNA-directed DNA polymerase</keyword>
<keyword evidence="3" id="KW-0548">Nucleotidyltransferase</keyword>
<name>A0A225VNP3_9STRA</name>
<feature type="compositionally biased region" description="Polar residues" evidence="1">
    <location>
        <begin position="59"/>
        <end position="68"/>
    </location>
</feature>
<evidence type="ECO:0000259" key="2">
    <source>
        <dbReference type="Pfam" id="PF17921"/>
    </source>
</evidence>
<protein>
    <submittedName>
        <fullName evidence="3">Reverse transcriptase</fullName>
    </submittedName>
</protein>
<dbReference type="PANTHER" id="PTHR37984:SF5">
    <property type="entry name" value="PROTEIN NYNRIN-LIKE"/>
    <property type="match status" value="1"/>
</dbReference>
<dbReference type="Proteomes" id="UP000198211">
    <property type="component" value="Unassembled WGS sequence"/>
</dbReference>
<dbReference type="InterPro" id="IPR050951">
    <property type="entry name" value="Retrovirus_Pol_polyprotein"/>
</dbReference>
<dbReference type="GO" id="GO:0003676">
    <property type="term" value="F:nucleic acid binding"/>
    <property type="evidence" value="ECO:0007669"/>
    <property type="project" value="InterPro"/>
</dbReference>
<comment type="caution">
    <text evidence="3">The sequence shown here is derived from an EMBL/GenBank/DDBJ whole genome shotgun (WGS) entry which is preliminary data.</text>
</comment>
<dbReference type="InterPro" id="IPR012337">
    <property type="entry name" value="RNaseH-like_sf"/>
</dbReference>
<organism evidence="3 4">
    <name type="scientific">Phytophthora megakarya</name>
    <dbReference type="NCBI Taxonomy" id="4795"/>
    <lineage>
        <taxon>Eukaryota</taxon>
        <taxon>Sar</taxon>
        <taxon>Stramenopiles</taxon>
        <taxon>Oomycota</taxon>
        <taxon>Peronosporomycetes</taxon>
        <taxon>Peronosporales</taxon>
        <taxon>Peronosporaceae</taxon>
        <taxon>Phytophthora</taxon>
    </lineage>
</organism>